<reference evidence="2" key="1">
    <citation type="submission" date="2011-12" db="EMBL/GenBank/DDBJ databases">
        <title>The Draft Genome of Lepisosteus oculatus.</title>
        <authorList>
            <consortium name="The Broad Institute Genome Assembly &amp; Analysis Group"/>
            <consortium name="Computational R&amp;D Group"/>
            <consortium name="and Sequencing Platform"/>
            <person name="Di Palma F."/>
            <person name="Alfoldi J."/>
            <person name="Johnson J."/>
            <person name="Berlin A."/>
            <person name="Gnerre S."/>
            <person name="Jaffe D."/>
            <person name="MacCallum I."/>
            <person name="Young S."/>
            <person name="Walker B.J."/>
            <person name="Lander E.S."/>
            <person name="Lindblad-Toh K."/>
        </authorList>
    </citation>
    <scope>NUCLEOTIDE SEQUENCE [LARGE SCALE GENOMIC DNA]</scope>
</reference>
<reference evidence="1" key="2">
    <citation type="submission" date="2025-08" db="UniProtKB">
        <authorList>
            <consortium name="Ensembl"/>
        </authorList>
    </citation>
    <scope>IDENTIFICATION</scope>
</reference>
<protein>
    <submittedName>
        <fullName evidence="1">Si:ch211-9n13.3</fullName>
    </submittedName>
</protein>
<evidence type="ECO:0000313" key="1">
    <source>
        <dbReference type="Ensembl" id="ENSLOCP00000022434.1"/>
    </source>
</evidence>
<accession>W5NP75</accession>
<dbReference type="Proteomes" id="UP000018468">
    <property type="component" value="Linkage group LG11"/>
</dbReference>
<name>W5NP75_LEPOC</name>
<dbReference type="InParanoid" id="W5NP75"/>
<sequence length="68" mass="7870">SVDPAFIRTITSAEHVCGEKRYKCSGCLRYHDTLGSLMSHIEQGWREGFSCRVFYLKLKSIWEQSLLT</sequence>
<dbReference type="PANTHER" id="PTHR33517:SF4">
    <property type="entry name" value="SPERMATOGENESIS-ASSOCIATED PROTEIN 46"/>
    <property type="match status" value="1"/>
</dbReference>
<dbReference type="HOGENOM" id="CLU_2800661_0_0_1"/>
<evidence type="ECO:0000313" key="2">
    <source>
        <dbReference type="Proteomes" id="UP000018468"/>
    </source>
</evidence>
<reference evidence="1" key="3">
    <citation type="submission" date="2025-09" db="UniProtKB">
        <authorList>
            <consortium name="Ensembl"/>
        </authorList>
    </citation>
    <scope>IDENTIFICATION</scope>
</reference>
<dbReference type="eggNOG" id="ENOG502S9X7">
    <property type="taxonomic scope" value="Eukaryota"/>
</dbReference>
<dbReference type="AlphaFoldDB" id="W5NP75"/>
<organism evidence="1 2">
    <name type="scientific">Lepisosteus oculatus</name>
    <name type="common">Spotted gar</name>
    <dbReference type="NCBI Taxonomy" id="7918"/>
    <lineage>
        <taxon>Eukaryota</taxon>
        <taxon>Metazoa</taxon>
        <taxon>Chordata</taxon>
        <taxon>Craniata</taxon>
        <taxon>Vertebrata</taxon>
        <taxon>Euteleostomi</taxon>
        <taxon>Actinopterygii</taxon>
        <taxon>Neopterygii</taxon>
        <taxon>Holostei</taxon>
        <taxon>Semionotiformes</taxon>
        <taxon>Lepisosteidae</taxon>
        <taxon>Lepisosteus</taxon>
    </lineage>
</organism>
<keyword evidence="2" id="KW-1185">Reference proteome</keyword>
<dbReference type="GeneTree" id="ENSGT00940000171718"/>
<dbReference type="EMBL" id="AHAT01018119">
    <property type="status" value="NOT_ANNOTATED_CDS"/>
    <property type="molecule type" value="Genomic_DNA"/>
</dbReference>
<dbReference type="Ensembl" id="ENSLOCT00000022475.1">
    <property type="protein sequence ID" value="ENSLOCP00000022434.1"/>
    <property type="gene ID" value="ENSLOCG00000018333.1"/>
</dbReference>
<dbReference type="InterPro" id="IPR040879">
    <property type="entry name" value="Spt46-like"/>
</dbReference>
<dbReference type="Bgee" id="ENSLOCG00000018333">
    <property type="expression patterns" value="Expressed in testis and 4 other cell types or tissues"/>
</dbReference>
<dbReference type="Pfam" id="PF17734">
    <property type="entry name" value="Spt46"/>
    <property type="match status" value="1"/>
</dbReference>
<dbReference type="PANTHER" id="PTHR33517">
    <property type="entry name" value="PROTEIN FAM170B-RELATED"/>
    <property type="match status" value="1"/>
</dbReference>
<proteinExistence type="predicted"/>